<organism evidence="1">
    <name type="scientific">Gongylonema pulchrum</name>
    <dbReference type="NCBI Taxonomy" id="637853"/>
    <lineage>
        <taxon>Eukaryota</taxon>
        <taxon>Metazoa</taxon>
        <taxon>Ecdysozoa</taxon>
        <taxon>Nematoda</taxon>
        <taxon>Chromadorea</taxon>
        <taxon>Rhabditida</taxon>
        <taxon>Spirurina</taxon>
        <taxon>Spiruromorpha</taxon>
        <taxon>Spiruroidea</taxon>
        <taxon>Gongylonematidae</taxon>
        <taxon>Gongylonema</taxon>
    </lineage>
</organism>
<accession>A0A183D221</accession>
<dbReference type="WBParaSite" id="GPUH_0000276701-mRNA-1">
    <property type="protein sequence ID" value="GPUH_0000276701-mRNA-1"/>
    <property type="gene ID" value="GPUH_0000276701"/>
</dbReference>
<sequence length="168" mass="19306">LDDDISWPEDVKVPKELRIIDAELIVCLVCTPSVWRGKARMKLWCTILKDIAVCLSEEAGDCRIFNRKLLIRFNFVRKFFQACLEMLQDGKSHLVVDDQDVVPLVDAQLTIIRALIETEATTDELASIWHFIFLSHPAALTYITYGSVNHSHSLDEVPIRQGFFFLRD</sequence>
<reference evidence="1" key="1">
    <citation type="submission" date="2016-06" db="UniProtKB">
        <authorList>
            <consortium name="WormBaseParasite"/>
        </authorList>
    </citation>
    <scope>IDENTIFICATION</scope>
</reference>
<dbReference type="AlphaFoldDB" id="A0A183D221"/>
<name>A0A183D221_9BILA</name>
<proteinExistence type="predicted"/>
<protein>
    <submittedName>
        <fullName evidence="1">E3 ubiquitin-protein ligase listerin</fullName>
    </submittedName>
</protein>
<evidence type="ECO:0000313" key="1">
    <source>
        <dbReference type="WBParaSite" id="GPUH_0000276701-mRNA-1"/>
    </source>
</evidence>